<dbReference type="Gene3D" id="1.10.510.10">
    <property type="entry name" value="Transferase(Phosphotransferase) domain 1"/>
    <property type="match status" value="1"/>
</dbReference>
<dbReference type="SUPFAM" id="SSF56112">
    <property type="entry name" value="Protein kinase-like (PK-like)"/>
    <property type="match status" value="1"/>
</dbReference>
<dbReference type="Pfam" id="PF07714">
    <property type="entry name" value="PK_Tyr_Ser-Thr"/>
    <property type="match status" value="1"/>
</dbReference>
<dbReference type="InterPro" id="IPR000719">
    <property type="entry name" value="Prot_kinase_dom"/>
</dbReference>
<dbReference type="PANTHER" id="PTHR23257:SF963">
    <property type="entry name" value="AT08303P"/>
    <property type="match status" value="1"/>
</dbReference>
<dbReference type="AlphaFoldDB" id="A0A2Z6S7E9"/>
<dbReference type="PANTHER" id="PTHR23257">
    <property type="entry name" value="SERINE-THREONINE PROTEIN KINASE"/>
    <property type="match status" value="1"/>
</dbReference>
<dbReference type="EMBL" id="BEXD01004100">
    <property type="protein sequence ID" value="GBC06815.1"/>
    <property type="molecule type" value="Genomic_DNA"/>
</dbReference>
<accession>A0A2Z6S7E9</accession>
<dbReference type="InterPro" id="IPR011009">
    <property type="entry name" value="Kinase-like_dom_sf"/>
</dbReference>
<protein>
    <recommendedName>
        <fullName evidence="1">Protein kinase domain-containing protein</fullName>
    </recommendedName>
</protein>
<organism evidence="2 3">
    <name type="scientific">Rhizophagus clarus</name>
    <dbReference type="NCBI Taxonomy" id="94130"/>
    <lineage>
        <taxon>Eukaryota</taxon>
        <taxon>Fungi</taxon>
        <taxon>Fungi incertae sedis</taxon>
        <taxon>Mucoromycota</taxon>
        <taxon>Glomeromycotina</taxon>
        <taxon>Glomeromycetes</taxon>
        <taxon>Glomerales</taxon>
        <taxon>Glomeraceae</taxon>
        <taxon>Rhizophagus</taxon>
    </lineage>
</organism>
<evidence type="ECO:0000313" key="2">
    <source>
        <dbReference type="EMBL" id="GBC06815.1"/>
    </source>
</evidence>
<comment type="caution">
    <text evidence="2">The sequence shown here is derived from an EMBL/GenBank/DDBJ whole genome shotgun (WGS) entry which is preliminary data.</text>
</comment>
<dbReference type="PROSITE" id="PS50011">
    <property type="entry name" value="PROTEIN_KINASE_DOM"/>
    <property type="match status" value="1"/>
</dbReference>
<dbReference type="GO" id="GO:0005524">
    <property type="term" value="F:ATP binding"/>
    <property type="evidence" value="ECO:0007669"/>
    <property type="project" value="InterPro"/>
</dbReference>
<evidence type="ECO:0000313" key="3">
    <source>
        <dbReference type="Proteomes" id="UP000247702"/>
    </source>
</evidence>
<keyword evidence="3" id="KW-1185">Reference proteome</keyword>
<dbReference type="InterPro" id="IPR050167">
    <property type="entry name" value="Ser_Thr_protein_kinase"/>
</dbReference>
<proteinExistence type="predicted"/>
<gene>
    <name evidence="2" type="ORF">RclHR1_07060008</name>
</gene>
<feature type="domain" description="Protein kinase" evidence="1">
    <location>
        <begin position="737"/>
        <end position="1016"/>
    </location>
</feature>
<evidence type="ECO:0000259" key="1">
    <source>
        <dbReference type="PROSITE" id="PS50011"/>
    </source>
</evidence>
<dbReference type="InterPro" id="IPR001245">
    <property type="entry name" value="Ser-Thr/Tyr_kinase_cat_dom"/>
</dbReference>
<name>A0A2Z6S7E9_9GLOM</name>
<reference evidence="2 3" key="1">
    <citation type="submission" date="2017-11" db="EMBL/GenBank/DDBJ databases">
        <title>The genome of Rhizophagus clarus HR1 reveals common genetic basis of auxotrophy among arbuscular mycorrhizal fungi.</title>
        <authorList>
            <person name="Kobayashi Y."/>
        </authorList>
    </citation>
    <scope>NUCLEOTIDE SEQUENCE [LARGE SCALE GENOMIC DNA]</scope>
    <source>
        <strain evidence="2 3">HR1</strain>
    </source>
</reference>
<dbReference type="GO" id="GO:0007165">
    <property type="term" value="P:signal transduction"/>
    <property type="evidence" value="ECO:0007669"/>
    <property type="project" value="TreeGrafter"/>
</dbReference>
<dbReference type="GO" id="GO:0005737">
    <property type="term" value="C:cytoplasm"/>
    <property type="evidence" value="ECO:0007669"/>
    <property type="project" value="TreeGrafter"/>
</dbReference>
<dbReference type="Proteomes" id="UP000247702">
    <property type="component" value="Unassembled WGS sequence"/>
</dbReference>
<sequence length="1137" mass="133250">MHRHPNTQNQKFYIMVQDLKDPIDSLINEAKKYSRKLDAPFVLYGISQNLDTNDYILISNNYISTSGNKRIDNFIQEMQLEINEKNTVIEWIPYNQFIEIEEISKSDSYITVYSAIWKDGPLKHNCRYGYIRSSNKKITLKYLHNSEDPIDSLINEAKKYLKEWDALLVLYGISQNPDTNDYILIQNNYILTIGNERIDNFIQEMQLNDKYFSTLFGWIPYSQFIEIKEISKSNSYITVYSAIWKDGLLEYNHYCKEYIKSSNTKVTLKYLHNLEDPIDSLINEAKKYSRKWDAPFVLYGISQNPDTNDYILILNNYISTSGNERIDNFIQEMQLKINYNTVFEWIPYNQFIEIEEISKSSSYITVYSAIWKDGLLKYYYPYYYNGGYIRSSNTKVTLKYLHNLEDPIDSLINEAKKYSRNWNAPFVLYGISQNPDTNDYILVQNNYILTSGNERIDNFIQEMQLEIIEEKIVIEWIPYDHFIEIEEISKSDSYITYSAIWKHGPLKHNYSDGYIRCSNKKIILKHLHNSEDSIDFVINEAKKYPRKQDALLVLYGISQNPDTNDYILVQNDYTLTSGNERIDNFIQEIQSKINENGIVIEWIPYNQFIEIEEISKSGSYITVYSAIWKDGLLRYDYSDGYIRSSNTKVALKYLHNLGDPIDSLINEVKKYSVIKDSKIISIYGISQNPDTNDYILVQNSYILLSENGSVDNVIQEMQLKINGYNDIIFEWIPYSQFNNIKKIGEGGFSTIYLAKWKDGPLEYVTGKKIYERNKPNKIIALKCLHKSQNITIKFLKEAKNYSIIKESKIINIYGISQNPETEDYILVLNYAKDGSFNDWMNENYMYFNWQNKLYTLLNIIYGLKEIHEKNIVHRDFHTGNILFFNSIEYLIDYLSISDMGLCGEVGNVDETKIYGVMPYVAPEVLRGKPYTKAADIYSFGMIMYFVATGKQPFNNCAHDKLLALDICGGKRPDIHEPEAPRCYINLMKKCWNSNPIIRPNITELDELISSFYNSFLDDFVLEDDIGIQFKEAEEYRKANLLSFKNNQAVSHPQAIYTSRLLNPFTEGLSECNVDYNVDYYKSHPYTEDISQYNEDYESHPYAEAISQNNKDYESHPYTEDISQYNEDYESQCLDLQI</sequence>
<dbReference type="GO" id="GO:0004672">
    <property type="term" value="F:protein kinase activity"/>
    <property type="evidence" value="ECO:0007669"/>
    <property type="project" value="InterPro"/>
</dbReference>